<evidence type="ECO:0000313" key="3">
    <source>
        <dbReference type="Proteomes" id="UP000286134"/>
    </source>
</evidence>
<evidence type="ECO:0000256" key="1">
    <source>
        <dbReference type="SAM" id="MobiDB-lite"/>
    </source>
</evidence>
<organism evidence="2 3">
    <name type="scientific">Erysiphe neolycopersici</name>
    <dbReference type="NCBI Taxonomy" id="212602"/>
    <lineage>
        <taxon>Eukaryota</taxon>
        <taxon>Fungi</taxon>
        <taxon>Dikarya</taxon>
        <taxon>Ascomycota</taxon>
        <taxon>Pezizomycotina</taxon>
        <taxon>Leotiomycetes</taxon>
        <taxon>Erysiphales</taxon>
        <taxon>Erysiphaceae</taxon>
        <taxon>Erysiphe</taxon>
    </lineage>
</organism>
<comment type="caution">
    <text evidence="2">The sequence shown here is derived from an EMBL/GenBank/DDBJ whole genome shotgun (WGS) entry which is preliminary data.</text>
</comment>
<feature type="region of interest" description="Disordered" evidence="1">
    <location>
        <begin position="1"/>
        <end position="42"/>
    </location>
</feature>
<keyword evidence="3" id="KW-1185">Reference proteome</keyword>
<dbReference type="AlphaFoldDB" id="A0A420HGI8"/>
<feature type="compositionally biased region" description="Basic and acidic residues" evidence="1">
    <location>
        <begin position="7"/>
        <end position="19"/>
    </location>
</feature>
<sequence length="42" mass="4828">MPPQPRRRVEGRRLPERSRGHTGARMGESCKPYNHGDSLLLE</sequence>
<proteinExistence type="predicted"/>
<dbReference type="Proteomes" id="UP000286134">
    <property type="component" value="Unassembled WGS sequence"/>
</dbReference>
<name>A0A420HGI8_9PEZI</name>
<accession>A0A420HGI8</accession>
<dbReference type="EMBL" id="MCFK01008083">
    <property type="protein sequence ID" value="RKF56525.1"/>
    <property type="molecule type" value="Genomic_DNA"/>
</dbReference>
<evidence type="ECO:0000313" key="2">
    <source>
        <dbReference type="EMBL" id="RKF56525.1"/>
    </source>
</evidence>
<gene>
    <name evidence="2" type="ORF">OnM2_080058</name>
</gene>
<reference evidence="2 3" key="1">
    <citation type="journal article" date="2018" name="BMC Genomics">
        <title>Comparative genome analyses reveal sequence features reflecting distinct modes of host-adaptation between dicot and monocot powdery mildew.</title>
        <authorList>
            <person name="Wu Y."/>
            <person name="Ma X."/>
            <person name="Pan Z."/>
            <person name="Kale S.D."/>
            <person name="Song Y."/>
            <person name="King H."/>
            <person name="Zhang Q."/>
            <person name="Presley C."/>
            <person name="Deng X."/>
            <person name="Wei C.I."/>
            <person name="Xiao S."/>
        </authorList>
    </citation>
    <scope>NUCLEOTIDE SEQUENCE [LARGE SCALE GENOMIC DNA]</scope>
    <source>
        <strain evidence="2">UMSG2</strain>
    </source>
</reference>
<protein>
    <submittedName>
        <fullName evidence="2">Uncharacterized protein</fullName>
    </submittedName>
</protein>